<sequence length="146" mass="15560">MVTASLSNFRIAPRKMRLVASLIQGKSVVDATNILSVTTKHASEPLLKLLNSALANARNLNISVEGLFVKECRVDGGLTMKRHMPGARGTAFAIRKKTSHVSLLLAPKTAKGATAKTEEKVVAPKAEKPVAKKAPAKKPKAVKKAQ</sequence>
<evidence type="ECO:0000256" key="5">
    <source>
        <dbReference type="ARBA" id="ARBA00023274"/>
    </source>
</evidence>
<dbReference type="NCBIfam" id="TIGR01044">
    <property type="entry name" value="rplV_bact"/>
    <property type="match status" value="1"/>
</dbReference>
<protein>
    <recommendedName>
        <fullName evidence="6 7">Large ribosomal subunit protein uL22</fullName>
    </recommendedName>
</protein>
<dbReference type="GO" id="GO:0003735">
    <property type="term" value="F:structural constituent of ribosome"/>
    <property type="evidence" value="ECO:0007669"/>
    <property type="project" value="InterPro"/>
</dbReference>
<dbReference type="AlphaFoldDB" id="A0A2M8LCY7"/>
<keyword evidence="2 7" id="KW-0699">rRNA-binding</keyword>
<keyword evidence="3 7" id="KW-0694">RNA-binding</keyword>
<dbReference type="InterPro" id="IPR036394">
    <property type="entry name" value="Ribosomal_uL22_sf"/>
</dbReference>
<gene>
    <name evidence="7" type="primary">rplV</name>
    <name evidence="12" type="ORF">COV01_00255</name>
</gene>
<feature type="compositionally biased region" description="Basic and acidic residues" evidence="11">
    <location>
        <begin position="116"/>
        <end position="130"/>
    </location>
</feature>
<proteinExistence type="inferred from homology"/>
<dbReference type="Pfam" id="PF00237">
    <property type="entry name" value="Ribosomal_L22"/>
    <property type="match status" value="1"/>
</dbReference>
<comment type="function">
    <text evidence="7 10">This protein binds specifically to 23S rRNA; its binding is stimulated by other ribosomal proteins, e.g., L4, L17, and L20. It is important during the early stages of 50S assembly. It makes multiple contacts with different domains of the 23S rRNA in the assembled 50S subunit and ribosome.</text>
</comment>
<evidence type="ECO:0000256" key="9">
    <source>
        <dbReference type="RuleBase" id="RU004006"/>
    </source>
</evidence>
<evidence type="ECO:0000256" key="2">
    <source>
        <dbReference type="ARBA" id="ARBA00022730"/>
    </source>
</evidence>
<comment type="similarity">
    <text evidence="1 7 8">Belongs to the universal ribosomal protein uL22 family.</text>
</comment>
<dbReference type="InterPro" id="IPR005727">
    <property type="entry name" value="Ribosomal_uL22_bac/chlpt-type"/>
</dbReference>
<dbReference type="PANTHER" id="PTHR13501:SF8">
    <property type="entry name" value="LARGE RIBOSOMAL SUBUNIT PROTEIN UL22M"/>
    <property type="match status" value="1"/>
</dbReference>
<accession>A0A2M8LCY7</accession>
<evidence type="ECO:0000256" key="1">
    <source>
        <dbReference type="ARBA" id="ARBA00009451"/>
    </source>
</evidence>
<dbReference type="GO" id="GO:0022625">
    <property type="term" value="C:cytosolic large ribosomal subunit"/>
    <property type="evidence" value="ECO:0007669"/>
    <property type="project" value="TreeGrafter"/>
</dbReference>
<evidence type="ECO:0000256" key="7">
    <source>
        <dbReference type="HAMAP-Rule" id="MF_01331"/>
    </source>
</evidence>
<evidence type="ECO:0000313" key="13">
    <source>
        <dbReference type="Proteomes" id="UP000228700"/>
    </source>
</evidence>
<dbReference type="Proteomes" id="UP000228700">
    <property type="component" value="Unassembled WGS sequence"/>
</dbReference>
<dbReference type="GO" id="GO:0006412">
    <property type="term" value="P:translation"/>
    <property type="evidence" value="ECO:0007669"/>
    <property type="project" value="UniProtKB-UniRule"/>
</dbReference>
<comment type="subunit">
    <text evidence="7 9">Part of the 50S ribosomal subunit.</text>
</comment>
<evidence type="ECO:0000256" key="11">
    <source>
        <dbReference type="SAM" id="MobiDB-lite"/>
    </source>
</evidence>
<evidence type="ECO:0000256" key="3">
    <source>
        <dbReference type="ARBA" id="ARBA00022884"/>
    </source>
</evidence>
<dbReference type="InterPro" id="IPR001063">
    <property type="entry name" value="Ribosomal_uL22"/>
</dbReference>
<dbReference type="Gene3D" id="3.90.470.10">
    <property type="entry name" value="Ribosomal protein L22/L17"/>
    <property type="match status" value="1"/>
</dbReference>
<name>A0A2M8LCY7_9BACT</name>
<dbReference type="InterPro" id="IPR047867">
    <property type="entry name" value="Ribosomal_uL22_bac/org-type"/>
</dbReference>
<comment type="function">
    <text evidence="7">The globular domain of the protein is located near the polypeptide exit tunnel on the outside of the subunit, while an extended beta-hairpin is found that lines the wall of the exit tunnel in the center of the 70S ribosome.</text>
</comment>
<feature type="compositionally biased region" description="Basic residues" evidence="11">
    <location>
        <begin position="134"/>
        <end position="146"/>
    </location>
</feature>
<evidence type="ECO:0000256" key="8">
    <source>
        <dbReference type="RuleBase" id="RU004005"/>
    </source>
</evidence>
<reference evidence="13" key="1">
    <citation type="submission" date="2017-09" db="EMBL/GenBank/DDBJ databases">
        <title>Depth-based differentiation of microbial function through sediment-hosted aquifers and enrichment of novel symbionts in the deep terrestrial subsurface.</title>
        <authorList>
            <person name="Probst A.J."/>
            <person name="Ladd B."/>
            <person name="Jarett J.K."/>
            <person name="Geller-Mcgrath D.E."/>
            <person name="Sieber C.M.K."/>
            <person name="Emerson J.B."/>
            <person name="Anantharaman K."/>
            <person name="Thomas B.C."/>
            <person name="Malmstrom R."/>
            <person name="Stieglmeier M."/>
            <person name="Klingl A."/>
            <person name="Woyke T."/>
            <person name="Ryan C.M."/>
            <person name="Banfield J.F."/>
        </authorList>
    </citation>
    <scope>NUCLEOTIDE SEQUENCE [LARGE SCALE GENOMIC DNA]</scope>
</reference>
<evidence type="ECO:0000256" key="10">
    <source>
        <dbReference type="RuleBase" id="RU004008"/>
    </source>
</evidence>
<evidence type="ECO:0000256" key="4">
    <source>
        <dbReference type="ARBA" id="ARBA00022980"/>
    </source>
</evidence>
<dbReference type="CDD" id="cd00336">
    <property type="entry name" value="Ribosomal_L22"/>
    <property type="match status" value="1"/>
</dbReference>
<dbReference type="HAMAP" id="MF_01331_B">
    <property type="entry name" value="Ribosomal_uL22_B"/>
    <property type="match status" value="1"/>
</dbReference>
<keyword evidence="5 7" id="KW-0687">Ribonucleoprotein</keyword>
<comment type="caution">
    <text evidence="12">The sequence shown here is derived from an EMBL/GenBank/DDBJ whole genome shotgun (WGS) entry which is preliminary data.</text>
</comment>
<dbReference type="GO" id="GO:0019843">
    <property type="term" value="F:rRNA binding"/>
    <property type="evidence" value="ECO:0007669"/>
    <property type="project" value="UniProtKB-UniRule"/>
</dbReference>
<organism evidence="12 13">
    <name type="scientific">Candidatus Taylorbacteria bacterium CG10_big_fil_rev_8_21_14_0_10_41_48</name>
    <dbReference type="NCBI Taxonomy" id="1975024"/>
    <lineage>
        <taxon>Bacteria</taxon>
        <taxon>Candidatus Tayloriibacteriota</taxon>
    </lineage>
</organism>
<feature type="region of interest" description="Disordered" evidence="11">
    <location>
        <begin position="114"/>
        <end position="146"/>
    </location>
</feature>
<dbReference type="EMBL" id="PFEQ01000001">
    <property type="protein sequence ID" value="PJE74458.1"/>
    <property type="molecule type" value="Genomic_DNA"/>
</dbReference>
<keyword evidence="4 7" id="KW-0689">Ribosomal protein</keyword>
<evidence type="ECO:0000313" key="12">
    <source>
        <dbReference type="EMBL" id="PJE74458.1"/>
    </source>
</evidence>
<dbReference type="SUPFAM" id="SSF54843">
    <property type="entry name" value="Ribosomal protein L22"/>
    <property type="match status" value="1"/>
</dbReference>
<dbReference type="PANTHER" id="PTHR13501">
    <property type="entry name" value="CHLOROPLAST 50S RIBOSOMAL PROTEIN L22-RELATED"/>
    <property type="match status" value="1"/>
</dbReference>
<evidence type="ECO:0000256" key="6">
    <source>
        <dbReference type="ARBA" id="ARBA00035207"/>
    </source>
</evidence>